<reference evidence="2 3" key="1">
    <citation type="submission" date="2023-08" db="EMBL/GenBank/DDBJ databases">
        <title>Microbacterium psychrotolerans sp. nov., a psychrotolerant bacterium isolated from soil in Heilongjiang Province, China.</title>
        <authorList>
            <person name="An P."/>
            <person name="Zhao D."/>
            <person name="Xiang H."/>
        </authorList>
    </citation>
    <scope>NUCLEOTIDE SEQUENCE [LARGE SCALE GENOMIC DNA]</scope>
    <source>
        <strain evidence="2 3">QXD-8</strain>
    </source>
</reference>
<dbReference type="PANTHER" id="PTHR38011:SF11">
    <property type="entry name" value="2,5-DIAMINO-6-RIBOSYLAMINO-4(3H)-PYRIMIDINONE 5'-PHOSPHATE REDUCTASE"/>
    <property type="match status" value="1"/>
</dbReference>
<dbReference type="SUPFAM" id="SSF53597">
    <property type="entry name" value="Dihydrofolate reductase-like"/>
    <property type="match status" value="1"/>
</dbReference>
<dbReference type="Pfam" id="PF01872">
    <property type="entry name" value="RibD_C"/>
    <property type="match status" value="1"/>
</dbReference>
<dbReference type="EMBL" id="JAVFWO010000001">
    <property type="protein sequence ID" value="MDQ7876665.1"/>
    <property type="molecule type" value="Genomic_DNA"/>
</dbReference>
<evidence type="ECO:0000313" key="2">
    <source>
        <dbReference type="EMBL" id="MDQ7876665.1"/>
    </source>
</evidence>
<name>A0ABU0YWH7_9MICO</name>
<dbReference type="PANTHER" id="PTHR38011">
    <property type="entry name" value="DIHYDROFOLATE REDUCTASE FAMILY PROTEIN (AFU_ORTHOLOGUE AFUA_8G06820)"/>
    <property type="match status" value="1"/>
</dbReference>
<feature type="domain" description="Bacterial bifunctional deaminase-reductase C-terminal" evidence="1">
    <location>
        <begin position="4"/>
        <end position="177"/>
    </location>
</feature>
<gene>
    <name evidence="2" type="ORF">Q9R08_01625</name>
</gene>
<dbReference type="InterPro" id="IPR024072">
    <property type="entry name" value="DHFR-like_dom_sf"/>
</dbReference>
<keyword evidence="3" id="KW-1185">Reference proteome</keyword>
<organism evidence="2 3">
    <name type="scientific">Microbacterium psychrotolerans</name>
    <dbReference type="NCBI Taxonomy" id="3068321"/>
    <lineage>
        <taxon>Bacteria</taxon>
        <taxon>Bacillati</taxon>
        <taxon>Actinomycetota</taxon>
        <taxon>Actinomycetes</taxon>
        <taxon>Micrococcales</taxon>
        <taxon>Microbacteriaceae</taxon>
        <taxon>Microbacterium</taxon>
    </lineage>
</organism>
<dbReference type="Gene3D" id="3.40.430.10">
    <property type="entry name" value="Dihydrofolate Reductase, subunit A"/>
    <property type="match status" value="1"/>
</dbReference>
<accession>A0ABU0YWH7</accession>
<dbReference type="InterPro" id="IPR050765">
    <property type="entry name" value="Riboflavin_Biosynth_HTPR"/>
</dbReference>
<comment type="caution">
    <text evidence="2">The sequence shown here is derived from an EMBL/GenBank/DDBJ whole genome shotgun (WGS) entry which is preliminary data.</text>
</comment>
<dbReference type="InterPro" id="IPR002734">
    <property type="entry name" value="RibDG_C"/>
</dbReference>
<dbReference type="RefSeq" id="WP_308866067.1">
    <property type="nucleotide sequence ID" value="NZ_JAVFWO010000001.1"/>
</dbReference>
<proteinExistence type="predicted"/>
<evidence type="ECO:0000259" key="1">
    <source>
        <dbReference type="Pfam" id="PF01872"/>
    </source>
</evidence>
<sequence>MGSVTYFNSASLDGYIAGPDGRWDWATPDAEVHAFVNDLLAAARTHLYGRKVYDVMKVWDDLPLDDLSPAEREFALQWRDADKIVYSKTLAAVTTRRTELRADFDPVAVRQMADAAAGPIAIGGGQLASVAARAGVLDEVHVVIAPAHIGGGVRFLDAGLRLDLELIGERRFGNGFVYLGYRVLRGNGETPFGWSATTARS</sequence>
<protein>
    <submittedName>
        <fullName evidence="2">Dihydrofolate reductase family protein</fullName>
    </submittedName>
</protein>
<dbReference type="Proteomes" id="UP001235133">
    <property type="component" value="Unassembled WGS sequence"/>
</dbReference>
<evidence type="ECO:0000313" key="3">
    <source>
        <dbReference type="Proteomes" id="UP001235133"/>
    </source>
</evidence>